<evidence type="ECO:0000313" key="2">
    <source>
        <dbReference type="Proteomes" id="UP000799439"/>
    </source>
</evidence>
<keyword evidence="2" id="KW-1185">Reference proteome</keyword>
<dbReference type="Proteomes" id="UP000799439">
    <property type="component" value="Unassembled WGS sequence"/>
</dbReference>
<proteinExistence type="predicted"/>
<dbReference type="EMBL" id="ML996082">
    <property type="protein sequence ID" value="KAF2156226.1"/>
    <property type="molecule type" value="Genomic_DNA"/>
</dbReference>
<gene>
    <name evidence="1" type="ORF">K461DRAFT_275350</name>
</gene>
<organism evidence="1 2">
    <name type="scientific">Myriangium duriaei CBS 260.36</name>
    <dbReference type="NCBI Taxonomy" id="1168546"/>
    <lineage>
        <taxon>Eukaryota</taxon>
        <taxon>Fungi</taxon>
        <taxon>Dikarya</taxon>
        <taxon>Ascomycota</taxon>
        <taxon>Pezizomycotina</taxon>
        <taxon>Dothideomycetes</taxon>
        <taxon>Dothideomycetidae</taxon>
        <taxon>Myriangiales</taxon>
        <taxon>Myriangiaceae</taxon>
        <taxon>Myriangium</taxon>
    </lineage>
</organism>
<dbReference type="AlphaFoldDB" id="A0A9P4J6Z4"/>
<accession>A0A9P4J6Z4</accession>
<name>A0A9P4J6Z4_9PEZI</name>
<comment type="caution">
    <text evidence="1">The sequence shown here is derived from an EMBL/GenBank/DDBJ whole genome shotgun (WGS) entry which is preliminary data.</text>
</comment>
<protein>
    <submittedName>
        <fullName evidence="1">Uncharacterized protein</fullName>
    </submittedName>
</protein>
<reference evidence="1" key="1">
    <citation type="journal article" date="2020" name="Stud. Mycol.">
        <title>101 Dothideomycetes genomes: a test case for predicting lifestyles and emergence of pathogens.</title>
        <authorList>
            <person name="Haridas S."/>
            <person name="Albert R."/>
            <person name="Binder M."/>
            <person name="Bloem J."/>
            <person name="Labutti K."/>
            <person name="Salamov A."/>
            <person name="Andreopoulos B."/>
            <person name="Baker S."/>
            <person name="Barry K."/>
            <person name="Bills G."/>
            <person name="Bluhm B."/>
            <person name="Cannon C."/>
            <person name="Castanera R."/>
            <person name="Culley D."/>
            <person name="Daum C."/>
            <person name="Ezra D."/>
            <person name="Gonzalez J."/>
            <person name="Henrissat B."/>
            <person name="Kuo A."/>
            <person name="Liang C."/>
            <person name="Lipzen A."/>
            <person name="Lutzoni F."/>
            <person name="Magnuson J."/>
            <person name="Mondo S."/>
            <person name="Nolan M."/>
            <person name="Ohm R."/>
            <person name="Pangilinan J."/>
            <person name="Park H.-J."/>
            <person name="Ramirez L."/>
            <person name="Alfaro M."/>
            <person name="Sun H."/>
            <person name="Tritt A."/>
            <person name="Yoshinaga Y."/>
            <person name="Zwiers L.-H."/>
            <person name="Turgeon B."/>
            <person name="Goodwin S."/>
            <person name="Spatafora J."/>
            <person name="Crous P."/>
            <person name="Grigoriev I."/>
        </authorList>
    </citation>
    <scope>NUCLEOTIDE SEQUENCE</scope>
    <source>
        <strain evidence="1">CBS 260.36</strain>
    </source>
</reference>
<evidence type="ECO:0000313" key="1">
    <source>
        <dbReference type="EMBL" id="KAF2156226.1"/>
    </source>
</evidence>
<sequence length="161" mass="18514">MCFALSQTAFRAAKAHDLITFHNNMSSQELPGMCQTWLTADGLLREHGTSEWLITYGRYYRRYMTFLAQWDRILIGLQDALRDEREVDILWDDDLISQRARLDHEMRQGDALPTEDFSERIVEIVDTLLATWAPVLAAAEEEGVIPKNFPHDTTTNGARRG</sequence>